<protein>
    <submittedName>
        <fullName evidence="1">Uncharacterized protein</fullName>
    </submittedName>
</protein>
<reference evidence="1 2" key="1">
    <citation type="submission" date="2015-10" db="EMBL/GenBank/DDBJ databases">
        <title>Genome analyses suggest a sexual origin of heterokaryosis in a supposedly ancient asexual fungus.</title>
        <authorList>
            <person name="Ropars J."/>
            <person name="Sedzielewska K."/>
            <person name="Noel J."/>
            <person name="Charron P."/>
            <person name="Farinelli L."/>
            <person name="Marton T."/>
            <person name="Kruger M."/>
            <person name="Pelin A."/>
            <person name="Brachmann A."/>
            <person name="Corradi N."/>
        </authorList>
    </citation>
    <scope>NUCLEOTIDE SEQUENCE [LARGE SCALE GENOMIC DNA]</scope>
    <source>
        <strain evidence="1 2">A4</strain>
    </source>
</reference>
<dbReference type="EMBL" id="LLXI01007013">
    <property type="protein sequence ID" value="PKY62382.1"/>
    <property type="molecule type" value="Genomic_DNA"/>
</dbReference>
<keyword evidence="2" id="KW-1185">Reference proteome</keyword>
<dbReference type="AlphaFoldDB" id="A0A2I1HU39"/>
<evidence type="ECO:0000313" key="1">
    <source>
        <dbReference type="EMBL" id="PKY62382.1"/>
    </source>
</evidence>
<proteinExistence type="predicted"/>
<sequence length="70" mass="7764">MTCFRDVRASSTSADMNGISQWFAISSLRVEVPAFPVTHFGGSAFPVAHFGGSRLSGHPFRRFPTFPFQR</sequence>
<gene>
    <name evidence="1" type="ORF">RhiirA4_488771</name>
</gene>
<accession>A0A2I1HU39</accession>
<organism evidence="1 2">
    <name type="scientific">Rhizophagus irregularis</name>
    <dbReference type="NCBI Taxonomy" id="588596"/>
    <lineage>
        <taxon>Eukaryota</taxon>
        <taxon>Fungi</taxon>
        <taxon>Fungi incertae sedis</taxon>
        <taxon>Mucoromycota</taxon>
        <taxon>Glomeromycotina</taxon>
        <taxon>Glomeromycetes</taxon>
        <taxon>Glomerales</taxon>
        <taxon>Glomeraceae</taxon>
        <taxon>Rhizophagus</taxon>
    </lineage>
</organism>
<name>A0A2I1HU39_9GLOM</name>
<comment type="caution">
    <text evidence="1">The sequence shown here is derived from an EMBL/GenBank/DDBJ whole genome shotgun (WGS) entry which is preliminary data.</text>
</comment>
<dbReference type="Proteomes" id="UP000234323">
    <property type="component" value="Unassembled WGS sequence"/>
</dbReference>
<evidence type="ECO:0000313" key="2">
    <source>
        <dbReference type="Proteomes" id="UP000234323"/>
    </source>
</evidence>